<feature type="transmembrane region" description="Helical" evidence="1">
    <location>
        <begin position="133"/>
        <end position="156"/>
    </location>
</feature>
<accession>A0AAW7K0H6</accession>
<dbReference type="PANTHER" id="PTHR40078:SF1">
    <property type="entry name" value="INTEGRAL MEMBRANE PROTEIN"/>
    <property type="match status" value="1"/>
</dbReference>
<keyword evidence="1" id="KW-0812">Transmembrane</keyword>
<sequence length="244" mass="25794">MNDSTASTAGAASGLRASLGGDRLARRYLWFILGVAINSFGVAFITKAALGTSPISSIPYVLDLAFAPTFGEFTFILNTVYVVLQIVLLRRDFKPVQLLQLVVNLVFSALIDVSMSLLFWLDPTTLPLQVASLLGGCAILGFGIAMEVAPNVIVVPGEGIVRTISAVTRKPFGTCKVAFDVTLVTIAVILSFALFGRLNGLGVGTIVSALLVGRLCNLINLHVPLIARIARLTRSAHGAPEDAL</sequence>
<feature type="transmembrane region" description="Helical" evidence="1">
    <location>
        <begin position="70"/>
        <end position="89"/>
    </location>
</feature>
<keyword evidence="1" id="KW-0472">Membrane</keyword>
<dbReference type="RefSeq" id="WP_239456087.1">
    <property type="nucleotide sequence ID" value="NZ_JAUEIR010000001.1"/>
</dbReference>
<protein>
    <submittedName>
        <fullName evidence="2">DUF6198 family protein</fullName>
    </submittedName>
</protein>
<dbReference type="Proteomes" id="UP001168505">
    <property type="component" value="Unassembled WGS sequence"/>
</dbReference>
<feature type="transmembrane region" description="Helical" evidence="1">
    <location>
        <begin position="28"/>
        <end position="50"/>
    </location>
</feature>
<evidence type="ECO:0000313" key="2">
    <source>
        <dbReference type="EMBL" id="MDN0068361.1"/>
    </source>
</evidence>
<name>A0AAW7K0H6_9ACTN</name>
<dbReference type="AlphaFoldDB" id="A0AAW7K0H6"/>
<organism evidence="2 3">
    <name type="scientific">Collinsella ihumii</name>
    <dbReference type="NCBI Taxonomy" id="1720204"/>
    <lineage>
        <taxon>Bacteria</taxon>
        <taxon>Bacillati</taxon>
        <taxon>Actinomycetota</taxon>
        <taxon>Coriobacteriia</taxon>
        <taxon>Coriobacteriales</taxon>
        <taxon>Coriobacteriaceae</taxon>
        <taxon>Collinsella</taxon>
    </lineage>
</organism>
<gene>
    <name evidence="2" type="ORF">QVN40_01420</name>
</gene>
<dbReference type="Pfam" id="PF19700">
    <property type="entry name" value="DUF6198"/>
    <property type="match status" value="1"/>
</dbReference>
<dbReference type="EMBL" id="JAUEIR010000001">
    <property type="protein sequence ID" value="MDN0068361.1"/>
    <property type="molecule type" value="Genomic_DNA"/>
</dbReference>
<evidence type="ECO:0000256" key="1">
    <source>
        <dbReference type="SAM" id="Phobius"/>
    </source>
</evidence>
<reference evidence="2" key="1">
    <citation type="submission" date="2023-06" db="EMBL/GenBank/DDBJ databases">
        <authorList>
            <person name="Zeman M."/>
            <person name="Kubasova T."/>
            <person name="Jahodarova E."/>
            <person name="Nykrynova M."/>
            <person name="Rychlik I."/>
        </authorList>
    </citation>
    <scope>NUCLEOTIDE SEQUENCE</scope>
    <source>
        <strain evidence="2">15_COKtk</strain>
    </source>
</reference>
<keyword evidence="1" id="KW-1133">Transmembrane helix</keyword>
<evidence type="ECO:0000313" key="3">
    <source>
        <dbReference type="Proteomes" id="UP001168505"/>
    </source>
</evidence>
<reference evidence="2" key="2">
    <citation type="submission" date="2023-08" db="EMBL/GenBank/DDBJ databases">
        <title>Identification and characterization of horizontal gene transfer across gut microbiota members of farm animals based on homology search.</title>
        <authorList>
            <person name="Schwarzerova J."/>
            <person name="Nykrynova M."/>
            <person name="Jureckova K."/>
            <person name="Cejkova D."/>
            <person name="Rychlik I."/>
        </authorList>
    </citation>
    <scope>NUCLEOTIDE SEQUENCE</scope>
    <source>
        <strain evidence="2">15_COKtk</strain>
    </source>
</reference>
<dbReference type="PANTHER" id="PTHR40078">
    <property type="entry name" value="INTEGRAL MEMBRANE PROTEIN-RELATED"/>
    <property type="match status" value="1"/>
</dbReference>
<feature type="transmembrane region" description="Helical" evidence="1">
    <location>
        <begin position="101"/>
        <end position="121"/>
    </location>
</feature>
<proteinExistence type="predicted"/>
<comment type="caution">
    <text evidence="2">The sequence shown here is derived from an EMBL/GenBank/DDBJ whole genome shotgun (WGS) entry which is preliminary data.</text>
</comment>
<feature type="transmembrane region" description="Helical" evidence="1">
    <location>
        <begin position="201"/>
        <end position="221"/>
    </location>
</feature>
<feature type="transmembrane region" description="Helical" evidence="1">
    <location>
        <begin position="177"/>
        <end position="195"/>
    </location>
</feature>
<dbReference type="InterPro" id="IPR038750">
    <property type="entry name" value="YczE/YyaS-like"/>
</dbReference>